<dbReference type="EMBL" id="NAJQ01000561">
    <property type="protein sequence ID" value="TKA67591.1"/>
    <property type="molecule type" value="Genomic_DNA"/>
</dbReference>
<feature type="region of interest" description="Disordered" evidence="1">
    <location>
        <begin position="873"/>
        <end position="953"/>
    </location>
</feature>
<feature type="region of interest" description="Disordered" evidence="1">
    <location>
        <begin position="516"/>
        <end position="538"/>
    </location>
</feature>
<protein>
    <recommendedName>
        <fullName evidence="4">F-box domain-containing protein</fullName>
    </recommendedName>
</protein>
<feature type="compositionally biased region" description="Pro residues" evidence="1">
    <location>
        <begin position="563"/>
        <end position="573"/>
    </location>
</feature>
<gene>
    <name evidence="2" type="ORF">B0A55_08705</name>
</gene>
<organism evidence="2 3">
    <name type="scientific">Friedmanniomyces simplex</name>
    <dbReference type="NCBI Taxonomy" id="329884"/>
    <lineage>
        <taxon>Eukaryota</taxon>
        <taxon>Fungi</taxon>
        <taxon>Dikarya</taxon>
        <taxon>Ascomycota</taxon>
        <taxon>Pezizomycotina</taxon>
        <taxon>Dothideomycetes</taxon>
        <taxon>Dothideomycetidae</taxon>
        <taxon>Mycosphaerellales</taxon>
        <taxon>Teratosphaeriaceae</taxon>
        <taxon>Friedmanniomyces</taxon>
    </lineage>
</organism>
<comment type="caution">
    <text evidence="2">The sequence shown here is derived from an EMBL/GenBank/DDBJ whole genome shotgun (WGS) entry which is preliminary data.</text>
</comment>
<feature type="region of interest" description="Disordered" evidence="1">
    <location>
        <begin position="651"/>
        <end position="678"/>
    </location>
</feature>
<evidence type="ECO:0000313" key="3">
    <source>
        <dbReference type="Proteomes" id="UP000309340"/>
    </source>
</evidence>
<dbReference type="Proteomes" id="UP000309340">
    <property type="component" value="Unassembled WGS sequence"/>
</dbReference>
<evidence type="ECO:0000256" key="1">
    <source>
        <dbReference type="SAM" id="MobiDB-lite"/>
    </source>
</evidence>
<feature type="compositionally biased region" description="Acidic residues" evidence="1">
    <location>
        <begin position="896"/>
        <end position="942"/>
    </location>
</feature>
<dbReference type="AlphaFoldDB" id="A0A4U0WW85"/>
<sequence length="975" mass="108106">MEAAAAAASNVLAAPFIEATLPVSYDDDARHYAIPASQAPKPAASMPPPPAAPPLMLDSNLRDGKTLGTRFHEDCYETDLPSPRLRSSRLYKGKGKDAVAIEKEQKKPLRLLDLPVDILKDIVKEVTHTNDLTSLALCHSALHRLAIPHIYSRFDIVWPDTSIHSEPRSGVDALTYGLATLVMAEEIFGEAPNQRQHADNNRFVRSGRGKATEMQVRRRRGNHYAQFTRKFSLGNGPTDWVQEYLITKESGKMLGTLVALAVARMRTLETFIWDMPTGILRDVWLALSSLEDRDDDRPCRLEKVWVRWHNNSSSDAPNLPNPVPPPPPAMMHLNGMIPAPLQSSSGQAAGSAMLSAMYPTALDRVEHPSFSVLPALKSLSVLDIDELAYLDEMAVLIGRSLDKLRELRVGIARHAPSRGWVTVWEGDELPQVDHHYPTAGSITIGEKRNGGVLGALTGFVCDMRRPKLALSERIRRPKPTRAPPPSPESQPSLAEVNPIVAALDAVTGTDVVGMTPEDAESEEAPGSIFGGARSTPREEKLTPEAAYLSDPLLAVSRQASPEPTTPPETPPDLPILTPEVPESVCSDLQSDEPPPLNGMLRLESLELERVPLSIPVLQRAIDWTRLTSLTLLHCENHEQLWKTLRRTFAPVPKSPMYPQPRRTSTSTPRKGGKPSVSGHEVELEYTLKLKKIHTNTVSPALLSFLKETLAPNSLEVLFLQEARSYSSSVTVDLIYRGPIKRHRGSLKKVLLDSSEKGLDGLPTNSSRWRRWMLSREVLAFMCSSKMPALRELGMALDYRDWHFFLQHLPYAPHLRSLYIPFLADHIHGTNVDPKELAAQIVDVVVLRPEVELCYMGIANKCYEILENNKHDWDGRPESHLGMAGGGAMMDDAVGSDAEEDDEDEDEDGEEDEEDDEVEEEGEGETESDDDDDEDDEADDSDSEAGGPEHAARLRLREILFYDDKVAIFKARHGRL</sequence>
<dbReference type="STRING" id="329884.A0A4U0WW85"/>
<feature type="region of interest" description="Disordered" evidence="1">
    <location>
        <begin position="470"/>
        <end position="493"/>
    </location>
</feature>
<reference evidence="2 3" key="1">
    <citation type="submission" date="2017-03" db="EMBL/GenBank/DDBJ databases">
        <title>Genomes of endolithic fungi from Antarctica.</title>
        <authorList>
            <person name="Coleine C."/>
            <person name="Masonjones S."/>
            <person name="Stajich J.E."/>
        </authorList>
    </citation>
    <scope>NUCLEOTIDE SEQUENCE [LARGE SCALE GENOMIC DNA]</scope>
    <source>
        <strain evidence="2 3">CCFEE 5184</strain>
    </source>
</reference>
<proteinExistence type="predicted"/>
<name>A0A4U0WW85_9PEZI</name>
<dbReference type="OrthoDB" id="3199516at2759"/>
<evidence type="ECO:0008006" key="4">
    <source>
        <dbReference type="Google" id="ProtNLM"/>
    </source>
</evidence>
<evidence type="ECO:0000313" key="2">
    <source>
        <dbReference type="EMBL" id="TKA67591.1"/>
    </source>
</evidence>
<keyword evidence="3" id="KW-1185">Reference proteome</keyword>
<feature type="region of interest" description="Disordered" evidence="1">
    <location>
        <begin position="557"/>
        <end position="576"/>
    </location>
</feature>
<accession>A0A4U0WW85</accession>